<dbReference type="CDD" id="cd03225">
    <property type="entry name" value="ABC_cobalt_CbiO_domain1"/>
    <property type="match status" value="1"/>
</dbReference>
<dbReference type="InterPro" id="IPR027417">
    <property type="entry name" value="P-loop_NTPase"/>
</dbReference>
<protein>
    <submittedName>
        <fullName evidence="6">Cobalt ABC transporter ATP-binding protein</fullName>
    </submittedName>
</protein>
<keyword evidence="4 6" id="KW-0067">ATP-binding</keyword>
<dbReference type="PANTHER" id="PTHR43553">
    <property type="entry name" value="HEAVY METAL TRANSPORTER"/>
    <property type="match status" value="1"/>
</dbReference>
<evidence type="ECO:0000256" key="1">
    <source>
        <dbReference type="ARBA" id="ARBA00005417"/>
    </source>
</evidence>
<comment type="similarity">
    <text evidence="1">Belongs to the ABC transporter superfamily.</text>
</comment>
<gene>
    <name evidence="6" type="ORF">COO20_21795</name>
</gene>
<dbReference type="PANTHER" id="PTHR43553:SF24">
    <property type="entry name" value="ENERGY-COUPLING FACTOR TRANSPORTER ATP-BINDING PROTEIN ECFA1"/>
    <property type="match status" value="1"/>
</dbReference>
<dbReference type="InterPro" id="IPR050095">
    <property type="entry name" value="ECF_ABC_transporter_ATP-bd"/>
</dbReference>
<dbReference type="PROSITE" id="PS00211">
    <property type="entry name" value="ABC_TRANSPORTER_1"/>
    <property type="match status" value="1"/>
</dbReference>
<comment type="caution">
    <text evidence="6">The sequence shown here is derived from an EMBL/GenBank/DDBJ whole genome shotgun (WGS) entry which is preliminary data.</text>
</comment>
<sequence length="224" mass="24601">MIELQNVALRYGAQSVLKDISLSLGERRIGIVGANGSGKSTLARLLNGLLMPTEGKVLVDGMDTANDGRKVRARVGFVFQNPDNQIVFPVVEEDLAFGLKPLKLSKEEVSSRIDTMLARYDLGAYRTHPSHQLSGGQKQLLAICGVLIMEPACIVFDEPTTLLDLRNRNRVAQAITALNQQVITVSHDLDLLADYDRILVIDQGQVVCDDIPQKALPFYVDLMS</sequence>
<keyword evidence="3" id="KW-0547">Nucleotide-binding</keyword>
<dbReference type="InterPro" id="IPR003439">
    <property type="entry name" value="ABC_transporter-like_ATP-bd"/>
</dbReference>
<dbReference type="GO" id="GO:0016887">
    <property type="term" value="F:ATP hydrolysis activity"/>
    <property type="evidence" value="ECO:0007669"/>
    <property type="project" value="InterPro"/>
</dbReference>
<proteinExistence type="inferred from homology"/>
<dbReference type="PROSITE" id="PS50893">
    <property type="entry name" value="ABC_TRANSPORTER_2"/>
    <property type="match status" value="1"/>
</dbReference>
<dbReference type="Gene3D" id="3.40.50.300">
    <property type="entry name" value="P-loop containing nucleotide triphosphate hydrolases"/>
    <property type="match status" value="1"/>
</dbReference>
<organism evidence="6 7">
    <name type="scientific">Thalassospira marina</name>
    <dbReference type="NCBI Taxonomy" id="2048283"/>
    <lineage>
        <taxon>Bacteria</taxon>
        <taxon>Pseudomonadati</taxon>
        <taxon>Pseudomonadota</taxon>
        <taxon>Alphaproteobacteria</taxon>
        <taxon>Rhodospirillales</taxon>
        <taxon>Thalassospiraceae</taxon>
        <taxon>Thalassospira</taxon>
    </lineage>
</organism>
<dbReference type="Pfam" id="PF00005">
    <property type="entry name" value="ABC_tran"/>
    <property type="match status" value="1"/>
</dbReference>
<dbReference type="InterPro" id="IPR017871">
    <property type="entry name" value="ABC_transporter-like_CS"/>
</dbReference>
<evidence type="ECO:0000313" key="7">
    <source>
        <dbReference type="Proteomes" id="UP000233597"/>
    </source>
</evidence>
<dbReference type="SUPFAM" id="SSF52540">
    <property type="entry name" value="P-loop containing nucleoside triphosphate hydrolases"/>
    <property type="match status" value="1"/>
</dbReference>
<evidence type="ECO:0000259" key="5">
    <source>
        <dbReference type="PROSITE" id="PS50893"/>
    </source>
</evidence>
<dbReference type="InterPro" id="IPR015856">
    <property type="entry name" value="ABC_transpr_CbiO/EcfA_su"/>
</dbReference>
<dbReference type="EMBL" id="NWTK01000018">
    <property type="protein sequence ID" value="PKR49667.1"/>
    <property type="molecule type" value="Genomic_DNA"/>
</dbReference>
<reference evidence="6 7" key="1">
    <citation type="submission" date="2017-09" db="EMBL/GenBank/DDBJ databases">
        <title>Biodiversity and function of Thalassospira species in the particle-attached aromatic-hydrocarbon-degrading consortia from the surface seawater of the South China Sea.</title>
        <authorList>
            <person name="Dong C."/>
            <person name="Liu R."/>
            <person name="Shao Z."/>
        </authorList>
    </citation>
    <scope>NUCLEOTIDE SEQUENCE [LARGE SCALE GENOMIC DNA]</scope>
    <source>
        <strain evidence="6 7">CSC1P2</strain>
    </source>
</reference>
<dbReference type="GO" id="GO:0043190">
    <property type="term" value="C:ATP-binding cassette (ABC) transporter complex"/>
    <property type="evidence" value="ECO:0007669"/>
    <property type="project" value="TreeGrafter"/>
</dbReference>
<dbReference type="AlphaFoldDB" id="A0A2N3KGG7"/>
<keyword evidence="2" id="KW-0813">Transport</keyword>
<evidence type="ECO:0000256" key="4">
    <source>
        <dbReference type="ARBA" id="ARBA00022840"/>
    </source>
</evidence>
<evidence type="ECO:0000256" key="2">
    <source>
        <dbReference type="ARBA" id="ARBA00022448"/>
    </source>
</evidence>
<dbReference type="Proteomes" id="UP000233597">
    <property type="component" value="Unassembled WGS sequence"/>
</dbReference>
<dbReference type="InterPro" id="IPR003593">
    <property type="entry name" value="AAA+_ATPase"/>
</dbReference>
<dbReference type="GO" id="GO:0005524">
    <property type="term" value="F:ATP binding"/>
    <property type="evidence" value="ECO:0007669"/>
    <property type="project" value="UniProtKB-KW"/>
</dbReference>
<evidence type="ECO:0000313" key="6">
    <source>
        <dbReference type="EMBL" id="PKR49667.1"/>
    </source>
</evidence>
<dbReference type="OrthoDB" id="9782163at2"/>
<accession>A0A2N3KGG7</accession>
<dbReference type="SMART" id="SM00382">
    <property type="entry name" value="AAA"/>
    <property type="match status" value="1"/>
</dbReference>
<evidence type="ECO:0000256" key="3">
    <source>
        <dbReference type="ARBA" id="ARBA00022741"/>
    </source>
</evidence>
<dbReference type="RefSeq" id="WP_101270389.1">
    <property type="nucleotide sequence ID" value="NZ_NWTK01000018.1"/>
</dbReference>
<feature type="domain" description="ABC transporter" evidence="5">
    <location>
        <begin position="2"/>
        <end position="223"/>
    </location>
</feature>
<dbReference type="GO" id="GO:0042626">
    <property type="term" value="F:ATPase-coupled transmembrane transporter activity"/>
    <property type="evidence" value="ECO:0007669"/>
    <property type="project" value="TreeGrafter"/>
</dbReference>
<name>A0A2N3KGG7_9PROT</name>